<dbReference type="EMBL" id="CAJVPU010001142">
    <property type="protein sequence ID" value="CAG8472548.1"/>
    <property type="molecule type" value="Genomic_DNA"/>
</dbReference>
<keyword evidence="2" id="KW-1185">Reference proteome</keyword>
<gene>
    <name evidence="1" type="ORF">DHETER_LOCUS1780</name>
</gene>
<evidence type="ECO:0000313" key="2">
    <source>
        <dbReference type="Proteomes" id="UP000789702"/>
    </source>
</evidence>
<evidence type="ECO:0000313" key="1">
    <source>
        <dbReference type="EMBL" id="CAG8472548.1"/>
    </source>
</evidence>
<reference evidence="1" key="1">
    <citation type="submission" date="2021-06" db="EMBL/GenBank/DDBJ databases">
        <authorList>
            <person name="Kallberg Y."/>
            <person name="Tangrot J."/>
            <person name="Rosling A."/>
        </authorList>
    </citation>
    <scope>NUCLEOTIDE SEQUENCE</scope>
    <source>
        <strain evidence="1">IL203A</strain>
    </source>
</reference>
<sequence length="59" mass="6948">MQNVYDFKFFLNKLPVLSYHDEISTEQKVFNVTNLILIELTKQCIVYKNGPDLLINQDV</sequence>
<dbReference type="Proteomes" id="UP000789702">
    <property type="component" value="Unassembled WGS sequence"/>
</dbReference>
<proteinExistence type="predicted"/>
<accession>A0ACA9KGT3</accession>
<protein>
    <submittedName>
        <fullName evidence="1">14280_t:CDS:1</fullName>
    </submittedName>
</protein>
<organism evidence="1 2">
    <name type="scientific">Dentiscutata heterogama</name>
    <dbReference type="NCBI Taxonomy" id="1316150"/>
    <lineage>
        <taxon>Eukaryota</taxon>
        <taxon>Fungi</taxon>
        <taxon>Fungi incertae sedis</taxon>
        <taxon>Mucoromycota</taxon>
        <taxon>Glomeromycotina</taxon>
        <taxon>Glomeromycetes</taxon>
        <taxon>Diversisporales</taxon>
        <taxon>Gigasporaceae</taxon>
        <taxon>Dentiscutata</taxon>
    </lineage>
</organism>
<comment type="caution">
    <text evidence="1">The sequence shown here is derived from an EMBL/GenBank/DDBJ whole genome shotgun (WGS) entry which is preliminary data.</text>
</comment>
<name>A0ACA9KGT3_9GLOM</name>